<accession>A0A5C6C7Q1</accession>
<feature type="domain" description="Peptidase M56" evidence="2">
    <location>
        <begin position="84"/>
        <end position="250"/>
    </location>
</feature>
<feature type="transmembrane region" description="Helical" evidence="1">
    <location>
        <begin position="38"/>
        <end position="57"/>
    </location>
</feature>
<dbReference type="PANTHER" id="PTHR34978">
    <property type="entry name" value="POSSIBLE SENSOR-TRANSDUCER PROTEIN BLAR"/>
    <property type="match status" value="1"/>
</dbReference>
<dbReference type="PANTHER" id="PTHR34978:SF3">
    <property type="entry name" value="SLR0241 PROTEIN"/>
    <property type="match status" value="1"/>
</dbReference>
<dbReference type="OrthoDB" id="291597at2"/>
<dbReference type="Pfam" id="PF05569">
    <property type="entry name" value="Peptidase_M56"/>
    <property type="match status" value="1"/>
</dbReference>
<feature type="transmembrane region" description="Helical" evidence="1">
    <location>
        <begin position="77"/>
        <end position="101"/>
    </location>
</feature>
<evidence type="ECO:0000256" key="1">
    <source>
        <dbReference type="SAM" id="Phobius"/>
    </source>
</evidence>
<dbReference type="RefSeq" id="WP_146406265.1">
    <property type="nucleotide sequence ID" value="NZ_SJPU01000001.1"/>
</dbReference>
<evidence type="ECO:0000259" key="2">
    <source>
        <dbReference type="Pfam" id="PF05569"/>
    </source>
</evidence>
<dbReference type="EMBL" id="SJPU01000001">
    <property type="protein sequence ID" value="TWU19456.1"/>
    <property type="molecule type" value="Genomic_DNA"/>
</dbReference>
<sequence>MDSMQSLEVASSLSMQLAVVVTATIVLQHWLGDARAACRLWTLCFVGVLGLIGAALLLPHRRIFDFPISGDAQVMLLVFRCQTAIATTLLMIWATGVFVLITRRLWLSFQLSQFLSDQCVELDVAVWRGRFGLDFARRTRLLVSDKVHGPFCWQLHRPTIVLPRELLSEDEATLRHVLLHEVSHLQTSHPMQHFLQGVCSIIFWFHPAMWFAARDADLTREFLCDEVAATASGKISAYLRTLAKVAEYSGSKPDVEVPRGTLAFGNQKSALLKRSDRLVRLAGHADQPHRWRGLAATTGLLLLIVVVQQLWLPTNVLASSRSQWSPWPTWSANLCHDAFGICVRDYESFEARSQLHEWISQCDS</sequence>
<name>A0A5C6C7Q1_9BACT</name>
<comment type="caution">
    <text evidence="3">The sequence shown here is derived from an EMBL/GenBank/DDBJ whole genome shotgun (WGS) entry which is preliminary data.</text>
</comment>
<dbReference type="AlphaFoldDB" id="A0A5C6C7Q1"/>
<evidence type="ECO:0000313" key="3">
    <source>
        <dbReference type="EMBL" id="TWU19456.1"/>
    </source>
</evidence>
<reference evidence="3 4" key="1">
    <citation type="journal article" date="2020" name="Antonie Van Leeuwenhoek">
        <title>Rhodopirellula heiligendammensis sp. nov., Rhodopirellula pilleata sp. nov., and Rhodopirellula solitaria sp. nov. isolated from natural or artificial marine surfaces in Northern Germany and California, USA, and emended description of the genus Rhodopirellula.</title>
        <authorList>
            <person name="Kallscheuer N."/>
            <person name="Wiegand S."/>
            <person name="Jogler M."/>
            <person name="Boedeker C."/>
            <person name="Peeters S.H."/>
            <person name="Rast P."/>
            <person name="Heuer A."/>
            <person name="Jetten M.S.M."/>
            <person name="Rohde M."/>
            <person name="Jogler C."/>
        </authorList>
    </citation>
    <scope>NUCLEOTIDE SEQUENCE [LARGE SCALE GENOMIC DNA]</scope>
    <source>
        <strain evidence="3 4">Poly21</strain>
    </source>
</reference>
<organism evidence="3 4">
    <name type="scientific">Allorhodopirellula heiligendammensis</name>
    <dbReference type="NCBI Taxonomy" id="2714739"/>
    <lineage>
        <taxon>Bacteria</taxon>
        <taxon>Pseudomonadati</taxon>
        <taxon>Planctomycetota</taxon>
        <taxon>Planctomycetia</taxon>
        <taxon>Pirellulales</taxon>
        <taxon>Pirellulaceae</taxon>
        <taxon>Allorhodopirellula</taxon>
    </lineage>
</organism>
<keyword evidence="1" id="KW-0812">Transmembrane</keyword>
<dbReference type="Proteomes" id="UP000319908">
    <property type="component" value="Unassembled WGS sequence"/>
</dbReference>
<keyword evidence="1" id="KW-1133">Transmembrane helix</keyword>
<evidence type="ECO:0000313" key="4">
    <source>
        <dbReference type="Proteomes" id="UP000319908"/>
    </source>
</evidence>
<keyword evidence="1" id="KW-0472">Membrane</keyword>
<feature type="transmembrane region" description="Helical" evidence="1">
    <location>
        <begin position="293"/>
        <end position="312"/>
    </location>
</feature>
<dbReference type="CDD" id="cd07341">
    <property type="entry name" value="M56_BlaR1_MecR1_like"/>
    <property type="match status" value="1"/>
</dbReference>
<dbReference type="InterPro" id="IPR008756">
    <property type="entry name" value="Peptidase_M56"/>
</dbReference>
<proteinExistence type="predicted"/>
<keyword evidence="4" id="KW-1185">Reference proteome</keyword>
<feature type="transmembrane region" description="Helical" evidence="1">
    <location>
        <begin position="12"/>
        <end position="31"/>
    </location>
</feature>
<protein>
    <submittedName>
        <fullName evidence="3">Regulatory protein BlaR1</fullName>
    </submittedName>
</protein>
<dbReference type="InterPro" id="IPR052173">
    <property type="entry name" value="Beta-lactam_resp_regulator"/>
</dbReference>
<gene>
    <name evidence="3" type="primary">blaR1</name>
    <name evidence="3" type="ORF">Poly21_16290</name>
</gene>